<gene>
    <name evidence="3" type="ORF">CANTEDRAFT_113492</name>
</gene>
<dbReference type="HOGENOM" id="CLU_028601_0_1_1"/>
<dbReference type="Pfam" id="PF00076">
    <property type="entry name" value="RRM_1"/>
    <property type="match status" value="1"/>
</dbReference>
<dbReference type="InterPro" id="IPR035979">
    <property type="entry name" value="RBD_domain_sf"/>
</dbReference>
<reference evidence="3 4" key="1">
    <citation type="journal article" date="2011" name="Proc. Natl. Acad. Sci. U.S.A.">
        <title>Comparative genomics of xylose-fermenting fungi for enhanced biofuel production.</title>
        <authorList>
            <person name="Wohlbach D.J."/>
            <person name="Kuo A."/>
            <person name="Sato T.K."/>
            <person name="Potts K.M."/>
            <person name="Salamov A.A."/>
            <person name="LaButti K.M."/>
            <person name="Sun H."/>
            <person name="Clum A."/>
            <person name="Pangilinan J.L."/>
            <person name="Lindquist E.A."/>
            <person name="Lucas S."/>
            <person name="Lapidus A."/>
            <person name="Jin M."/>
            <person name="Gunawan C."/>
            <person name="Balan V."/>
            <person name="Dale B.E."/>
            <person name="Jeffries T.W."/>
            <person name="Zinkel R."/>
            <person name="Barry K.W."/>
            <person name="Grigoriev I.V."/>
            <person name="Gasch A.P."/>
        </authorList>
    </citation>
    <scope>NUCLEOTIDE SEQUENCE [LARGE SCALE GENOMIC DNA]</scope>
    <source>
        <strain evidence="4">ATCC 10573 / BCRC 21748 / CBS 615 / JCM 9827 / NBRC 10315 / NRRL Y-1498 / VKM Y-70</strain>
    </source>
</reference>
<organism evidence="4">
    <name type="scientific">Candida tenuis (strain ATCC 10573 / BCRC 21748 / CBS 615 / JCM 9827 / NBRC 10315 / NRRL Y-1498 / VKM Y-70)</name>
    <name type="common">Yeast</name>
    <name type="synonym">Yamadazyma tenuis</name>
    <dbReference type="NCBI Taxonomy" id="590646"/>
    <lineage>
        <taxon>Eukaryota</taxon>
        <taxon>Fungi</taxon>
        <taxon>Dikarya</taxon>
        <taxon>Ascomycota</taxon>
        <taxon>Saccharomycotina</taxon>
        <taxon>Pichiomycetes</taxon>
        <taxon>Debaryomycetaceae</taxon>
        <taxon>Yamadazyma</taxon>
    </lineage>
</organism>
<dbReference type="GO" id="GO:0005847">
    <property type="term" value="C:mRNA cleavage and polyadenylation specificity factor complex"/>
    <property type="evidence" value="ECO:0007669"/>
    <property type="project" value="TreeGrafter"/>
</dbReference>
<evidence type="ECO:0000313" key="3">
    <source>
        <dbReference type="EMBL" id="EGV64708.1"/>
    </source>
</evidence>
<sequence>MEKSTVYVGNIPYDYTEEQVLEIASSVGPVDDLRLLFDPVSGKSKGYAFVKYSDRETAASAVRNLNNHSIGNRNLKCSLSNETSQFETGIENEELPPLPLGVQIFPNQTTGQVISSILSTLDEQTASQILKEAKDMSSTNPIMMERLLEKCPQLAHALAETAILLNVTTPETVEICINRKKRPIFQLSPEQINTLRAVKQLKDDDIQDLEKSKQEIMIKLKTEINSDSFGPI</sequence>
<dbReference type="Gene3D" id="3.30.70.330">
    <property type="match status" value="1"/>
</dbReference>
<dbReference type="RefSeq" id="XP_006685514.1">
    <property type="nucleotide sequence ID" value="XM_006685451.1"/>
</dbReference>
<keyword evidence="4" id="KW-1185">Reference proteome</keyword>
<dbReference type="PANTHER" id="PTHR45735:SF2">
    <property type="entry name" value="CLEAVAGE STIMULATION FACTOR SUBUNIT 2"/>
    <property type="match status" value="1"/>
</dbReference>
<dbReference type="InterPro" id="IPR025742">
    <property type="entry name" value="CSTF2_hinge"/>
</dbReference>
<dbReference type="GeneID" id="18246988"/>
<dbReference type="Proteomes" id="UP000000707">
    <property type="component" value="Unassembled WGS sequence"/>
</dbReference>
<dbReference type="eggNOG" id="KOG0108">
    <property type="taxonomic scope" value="Eukaryota"/>
</dbReference>
<dbReference type="InterPro" id="IPR000504">
    <property type="entry name" value="RRM_dom"/>
</dbReference>
<name>G3B2L6_CANTC</name>
<evidence type="ECO:0000259" key="2">
    <source>
        <dbReference type="PROSITE" id="PS50102"/>
    </source>
</evidence>
<evidence type="ECO:0000256" key="1">
    <source>
        <dbReference type="PROSITE-ProRule" id="PRU00176"/>
    </source>
</evidence>
<dbReference type="PROSITE" id="PS50102">
    <property type="entry name" value="RRM"/>
    <property type="match status" value="1"/>
</dbReference>
<evidence type="ECO:0000313" key="4">
    <source>
        <dbReference type="Proteomes" id="UP000000707"/>
    </source>
</evidence>
<dbReference type="GO" id="GO:0003729">
    <property type="term" value="F:mRNA binding"/>
    <property type="evidence" value="ECO:0007669"/>
    <property type="project" value="TreeGrafter"/>
</dbReference>
<dbReference type="KEGG" id="cten:18246988"/>
<dbReference type="PANTHER" id="PTHR45735">
    <property type="entry name" value="CLEAVAGE STIMULATION FACTOR SUBUNIT 2"/>
    <property type="match status" value="1"/>
</dbReference>
<dbReference type="STRING" id="590646.G3B2L6"/>
<dbReference type="SMART" id="SM00360">
    <property type="entry name" value="RRM"/>
    <property type="match status" value="1"/>
</dbReference>
<keyword evidence="1" id="KW-0694">RNA-binding</keyword>
<dbReference type="SUPFAM" id="SSF54928">
    <property type="entry name" value="RNA-binding domain, RBD"/>
    <property type="match status" value="1"/>
</dbReference>
<accession>G3B2L6</accession>
<dbReference type="AlphaFoldDB" id="G3B2L6"/>
<proteinExistence type="predicted"/>
<feature type="domain" description="RRM" evidence="2">
    <location>
        <begin position="4"/>
        <end position="82"/>
    </location>
</feature>
<protein>
    <recommendedName>
        <fullName evidence="2">RRM domain-containing protein</fullName>
    </recommendedName>
</protein>
<dbReference type="EMBL" id="GL996515">
    <property type="protein sequence ID" value="EGV64708.1"/>
    <property type="molecule type" value="Genomic_DNA"/>
</dbReference>
<dbReference type="InterPro" id="IPR012677">
    <property type="entry name" value="Nucleotide-bd_a/b_plait_sf"/>
</dbReference>
<dbReference type="Pfam" id="PF14327">
    <property type="entry name" value="CSTF2_hinge"/>
    <property type="match status" value="1"/>
</dbReference>
<dbReference type="Gene3D" id="1.25.40.630">
    <property type="match status" value="1"/>
</dbReference>
<dbReference type="OrthoDB" id="15688at2759"/>